<dbReference type="Gene3D" id="3.40.1710.10">
    <property type="entry name" value="abc type-2 transporter like domain"/>
    <property type="match status" value="1"/>
</dbReference>
<dbReference type="STRING" id="118062.MCBB_0583"/>
<dbReference type="PRINTS" id="PR00164">
    <property type="entry name" value="ABC2TRNSPORT"/>
</dbReference>
<feature type="transmembrane region" description="Helical" evidence="8">
    <location>
        <begin position="185"/>
        <end position="209"/>
    </location>
</feature>
<dbReference type="InterPro" id="IPR013525">
    <property type="entry name" value="ABC2_TM"/>
</dbReference>
<sequence length="379" mass="41016">MNFRRTFAVTKRVFRDIKNDKRTIALMLLAPIFAMFVFGLAFSGDVEDVNVVVVNHDTGFHVPGGENLSLSQEIINNLDTKVLNIKYMPDDASAVGEVENGKAYAVIIFPENFTKTAYTGATNPSSNQSTQIVIRADESVVNIKNAIFSTVGDAATKTMEDQGINPAVKVNSDPVYGEGAEFIDFFVPGIMAFVVYLLTTLLTLLAFVGERTSGTLERILTTPVKESEIVCGYALAFGIVGTIQAAFLLAVGVLVFKIDVVGNVLLAFLVVALLAVVSQALGILLSSLANREGQAVQFIPFIILPVFLLSGVFWPIEAIPTWLRPLSYVVPPTYAVDACRAVILKGWGLGKIWIDVAVLVAFATLFLVMAALSLKRKND</sequence>
<evidence type="ECO:0000256" key="8">
    <source>
        <dbReference type="SAM" id="Phobius"/>
    </source>
</evidence>
<reference evidence="10 11" key="1">
    <citation type="submission" date="2016-08" db="EMBL/GenBank/DDBJ databases">
        <authorList>
            <person name="Seilhamer J.J."/>
        </authorList>
    </citation>
    <scope>NUCLEOTIDE SEQUENCE [LARGE SCALE GENOMIC DNA]</scope>
    <source>
        <strain evidence="10">Buetzberg</strain>
    </source>
</reference>
<evidence type="ECO:0000256" key="1">
    <source>
        <dbReference type="ARBA" id="ARBA00004651"/>
    </source>
</evidence>
<keyword evidence="5 8" id="KW-0812">Transmembrane</keyword>
<evidence type="ECO:0000256" key="3">
    <source>
        <dbReference type="ARBA" id="ARBA00022448"/>
    </source>
</evidence>
<dbReference type="GO" id="GO:0043190">
    <property type="term" value="C:ATP-binding cassette (ABC) transporter complex"/>
    <property type="evidence" value="ECO:0007669"/>
    <property type="project" value="InterPro"/>
</dbReference>
<evidence type="ECO:0000256" key="6">
    <source>
        <dbReference type="ARBA" id="ARBA00022989"/>
    </source>
</evidence>
<feature type="transmembrane region" description="Helical" evidence="8">
    <location>
        <begin position="352"/>
        <end position="374"/>
    </location>
</feature>
<dbReference type="Pfam" id="PF12698">
    <property type="entry name" value="ABC2_membrane_3"/>
    <property type="match status" value="1"/>
</dbReference>
<evidence type="ECO:0000256" key="4">
    <source>
        <dbReference type="ARBA" id="ARBA00022475"/>
    </source>
</evidence>
<dbReference type="PANTHER" id="PTHR30294">
    <property type="entry name" value="MEMBRANE COMPONENT OF ABC TRANSPORTER YHHJ-RELATED"/>
    <property type="match status" value="1"/>
</dbReference>
<dbReference type="PATRIC" id="fig|129848.4.peg.586"/>
<keyword evidence="11" id="KW-1185">Reference proteome</keyword>
<feature type="transmembrane region" description="Helical" evidence="8">
    <location>
        <begin position="21"/>
        <end position="42"/>
    </location>
</feature>
<proteinExistence type="inferred from homology"/>
<dbReference type="InterPro" id="IPR000412">
    <property type="entry name" value="ABC_2_transport"/>
</dbReference>
<feature type="transmembrane region" description="Helical" evidence="8">
    <location>
        <begin position="230"/>
        <end position="258"/>
    </location>
</feature>
<protein>
    <submittedName>
        <fullName evidence="10">ABC transporter G family member 20</fullName>
    </submittedName>
</protein>
<evidence type="ECO:0000256" key="2">
    <source>
        <dbReference type="ARBA" id="ARBA00007783"/>
    </source>
</evidence>
<keyword evidence="6 8" id="KW-1133">Transmembrane helix</keyword>
<feature type="transmembrane region" description="Helical" evidence="8">
    <location>
        <begin position="298"/>
        <end position="316"/>
    </location>
</feature>
<keyword evidence="7 8" id="KW-0472">Membrane</keyword>
<dbReference type="OrthoDB" id="147058at2157"/>
<feature type="transmembrane region" description="Helical" evidence="8">
    <location>
        <begin position="264"/>
        <end position="286"/>
    </location>
</feature>
<dbReference type="EMBL" id="LT607756">
    <property type="protein sequence ID" value="SCG85157.1"/>
    <property type="molecule type" value="Genomic_DNA"/>
</dbReference>
<feature type="domain" description="ABC transmembrane type-2" evidence="9">
    <location>
        <begin position="144"/>
        <end position="377"/>
    </location>
</feature>
<keyword evidence="3" id="KW-0813">Transport</keyword>
<organism evidence="10 11">
    <name type="scientific">Methanobacterium congolense</name>
    <dbReference type="NCBI Taxonomy" id="118062"/>
    <lineage>
        <taxon>Archaea</taxon>
        <taxon>Methanobacteriati</taxon>
        <taxon>Methanobacteriota</taxon>
        <taxon>Methanomada group</taxon>
        <taxon>Methanobacteria</taxon>
        <taxon>Methanobacteriales</taxon>
        <taxon>Methanobacteriaceae</taxon>
        <taxon>Methanobacterium</taxon>
    </lineage>
</organism>
<comment type="subcellular location">
    <subcellularLocation>
        <location evidence="1">Cell membrane</location>
        <topology evidence="1">Multi-pass membrane protein</topology>
    </subcellularLocation>
</comment>
<dbReference type="InterPro" id="IPR051449">
    <property type="entry name" value="ABC-2_transporter_component"/>
</dbReference>
<evidence type="ECO:0000313" key="10">
    <source>
        <dbReference type="EMBL" id="SCG85157.1"/>
    </source>
</evidence>
<dbReference type="PROSITE" id="PS51012">
    <property type="entry name" value="ABC_TM2"/>
    <property type="match status" value="1"/>
</dbReference>
<evidence type="ECO:0000313" key="11">
    <source>
        <dbReference type="Proteomes" id="UP000094707"/>
    </source>
</evidence>
<dbReference type="KEGG" id="mcub:MCBB_0583"/>
<gene>
    <name evidence="10" type="primary">abcG20</name>
    <name evidence="10" type="ORF">MCBB_0583</name>
</gene>
<name>A0A1D3L0Q3_9EURY</name>
<keyword evidence="4" id="KW-1003">Cell membrane</keyword>
<dbReference type="InterPro" id="IPR047817">
    <property type="entry name" value="ABC2_TM_bact-type"/>
</dbReference>
<dbReference type="RefSeq" id="WP_071906353.1">
    <property type="nucleotide sequence ID" value="NZ_LT607756.1"/>
</dbReference>
<dbReference type="AlphaFoldDB" id="A0A1D3L0Q3"/>
<accession>A0A1D3L0Q3</accession>
<evidence type="ECO:0000256" key="7">
    <source>
        <dbReference type="ARBA" id="ARBA00023136"/>
    </source>
</evidence>
<dbReference type="GeneID" id="30411440"/>
<evidence type="ECO:0000256" key="5">
    <source>
        <dbReference type="ARBA" id="ARBA00022692"/>
    </source>
</evidence>
<evidence type="ECO:0000259" key="9">
    <source>
        <dbReference type="PROSITE" id="PS51012"/>
    </source>
</evidence>
<dbReference type="PANTHER" id="PTHR30294:SF38">
    <property type="entry name" value="TRANSPORT PERMEASE PROTEIN"/>
    <property type="match status" value="1"/>
</dbReference>
<comment type="similarity">
    <text evidence="2">Belongs to the ABC-2 integral membrane protein family.</text>
</comment>
<dbReference type="GO" id="GO:0140359">
    <property type="term" value="F:ABC-type transporter activity"/>
    <property type="evidence" value="ECO:0007669"/>
    <property type="project" value="InterPro"/>
</dbReference>
<dbReference type="Proteomes" id="UP000094707">
    <property type="component" value="Chromosome I"/>
</dbReference>